<protein>
    <submittedName>
        <fullName evidence="2">NAD(P) transhydrogenase alpha subunit</fullName>
        <ecNumber evidence="2">1.6.1.2</ecNumber>
    </submittedName>
</protein>
<sequence>AGTPGAARHTDHRGVPGVRADLAGAKPVAHAAHERYQRHPRGHPGRGHDHAGVRRLLRDKGRRLRGRLFRGDERGRWLLGDEPDARHVPSPAPQGQKEKRGL</sequence>
<feature type="compositionally biased region" description="Basic and acidic residues" evidence="1">
    <location>
        <begin position="46"/>
        <end position="59"/>
    </location>
</feature>
<accession>A0A6J4NME7</accession>
<feature type="region of interest" description="Disordered" evidence="1">
    <location>
        <begin position="26"/>
        <end position="102"/>
    </location>
</feature>
<dbReference type="GO" id="GO:0016491">
    <property type="term" value="F:oxidoreductase activity"/>
    <property type="evidence" value="ECO:0007669"/>
    <property type="project" value="UniProtKB-KW"/>
</dbReference>
<dbReference type="EMBL" id="CADCUV010000022">
    <property type="protein sequence ID" value="CAA9388559.1"/>
    <property type="molecule type" value="Genomic_DNA"/>
</dbReference>
<proteinExistence type="predicted"/>
<evidence type="ECO:0000313" key="2">
    <source>
        <dbReference type="EMBL" id="CAA9388559.1"/>
    </source>
</evidence>
<evidence type="ECO:0000256" key="1">
    <source>
        <dbReference type="SAM" id="MobiDB-lite"/>
    </source>
</evidence>
<feature type="non-terminal residue" evidence="2">
    <location>
        <position position="1"/>
    </location>
</feature>
<gene>
    <name evidence="2" type="ORF">AVDCRST_MAG22-436</name>
</gene>
<dbReference type="EC" id="1.6.1.2" evidence="2"/>
<name>A0A6J4NME7_9ACTN</name>
<reference evidence="2" key="1">
    <citation type="submission" date="2020-02" db="EMBL/GenBank/DDBJ databases">
        <authorList>
            <person name="Meier V. D."/>
        </authorList>
    </citation>
    <scope>NUCLEOTIDE SEQUENCE</scope>
    <source>
        <strain evidence="2">AVDCRST_MAG22</strain>
    </source>
</reference>
<feature type="non-terminal residue" evidence="2">
    <location>
        <position position="102"/>
    </location>
</feature>
<keyword evidence="2" id="KW-0560">Oxidoreductase</keyword>
<organism evidence="2">
    <name type="scientific">uncultured Rubrobacteraceae bacterium</name>
    <dbReference type="NCBI Taxonomy" id="349277"/>
    <lineage>
        <taxon>Bacteria</taxon>
        <taxon>Bacillati</taxon>
        <taxon>Actinomycetota</taxon>
        <taxon>Rubrobacteria</taxon>
        <taxon>Rubrobacterales</taxon>
        <taxon>Rubrobacteraceae</taxon>
        <taxon>environmental samples</taxon>
    </lineage>
</organism>
<dbReference type="AlphaFoldDB" id="A0A6J4NME7"/>